<gene>
    <name evidence="1" type="ORF">NM688_g7226</name>
</gene>
<dbReference type="EMBL" id="JANHOG010001643">
    <property type="protein sequence ID" value="KAJ3533846.1"/>
    <property type="molecule type" value="Genomic_DNA"/>
</dbReference>
<name>A0ACC1S7U1_9APHY</name>
<evidence type="ECO:0000313" key="1">
    <source>
        <dbReference type="EMBL" id="KAJ3533846.1"/>
    </source>
</evidence>
<dbReference type="Proteomes" id="UP001148662">
    <property type="component" value="Unassembled WGS sequence"/>
</dbReference>
<keyword evidence="2" id="KW-1185">Reference proteome</keyword>
<protein>
    <submittedName>
        <fullName evidence="1">Uncharacterized protein</fullName>
    </submittedName>
</protein>
<proteinExistence type="predicted"/>
<evidence type="ECO:0000313" key="2">
    <source>
        <dbReference type="Proteomes" id="UP001148662"/>
    </source>
</evidence>
<reference evidence="1" key="1">
    <citation type="submission" date="2022-07" db="EMBL/GenBank/DDBJ databases">
        <title>Genome Sequence of Phlebia brevispora.</title>
        <authorList>
            <person name="Buettner E."/>
        </authorList>
    </citation>
    <scope>NUCLEOTIDE SEQUENCE</scope>
    <source>
        <strain evidence="1">MPL23</strain>
    </source>
</reference>
<comment type="caution">
    <text evidence="1">The sequence shown here is derived from an EMBL/GenBank/DDBJ whole genome shotgun (WGS) entry which is preliminary data.</text>
</comment>
<sequence length="571" mass="62909">MLRERAREDEVDGIKAGGLSDAPQPPKTGHTRVIGSTLPVMAGRLILNAARKSLCPLFNLIDGLNRSTVNNPPGQPEAGVSSRIILGILGDFCYFAIPPRVTVAVPRVCGNAVVTIVCASQFPARDHTRRIPWAAALECSDQKSCRVARVARLGVSVATGDGDVPVMPAGSKSRDTPQNESYGVMFDDGKVVPAAHINGQQHTLIVDLNELAAMNVLPFIIRNRAVPHACRSLSTISSLTDWATGYEWKEQMQQLKPLETTETLHRQHLSNLFVTLPTRDGAHDTPARWQVGEPPQNGTPLPFGHHLVFFHQHTAEKALRPDGTDPDFCPPEPYTRRMWAGGEMSWVTKPDKGLLIGSTGTAKATIADIRLKTPPGGDNVSDRSMVFVDQDIEYQRSRNAPIAIKERRTHVYLPSSREKRTIKQGKYSSEFCVILVLSSMPYIVKDLPKPTFSFSFLPTPTTLFRFSALTFNAHHIHLDLHYAVDIEGYAERLVHGPLTALMLLEVAGMQKPSAGIKHFKYRAVNPLIVNMPVVIKGIWEDKESIRIWAESGADGTVGMTGRVTFYPIYGK</sequence>
<organism evidence="1 2">
    <name type="scientific">Phlebia brevispora</name>
    <dbReference type="NCBI Taxonomy" id="194682"/>
    <lineage>
        <taxon>Eukaryota</taxon>
        <taxon>Fungi</taxon>
        <taxon>Dikarya</taxon>
        <taxon>Basidiomycota</taxon>
        <taxon>Agaricomycotina</taxon>
        <taxon>Agaricomycetes</taxon>
        <taxon>Polyporales</taxon>
        <taxon>Meruliaceae</taxon>
        <taxon>Phlebia</taxon>
    </lineage>
</organism>
<accession>A0ACC1S7U1</accession>